<evidence type="ECO:0000313" key="3">
    <source>
        <dbReference type="Proteomes" id="UP001501358"/>
    </source>
</evidence>
<evidence type="ECO:0000313" key="2">
    <source>
        <dbReference type="EMBL" id="GAA2503205.1"/>
    </source>
</evidence>
<comment type="caution">
    <text evidence="2">The sequence shown here is derived from an EMBL/GenBank/DDBJ whole genome shotgun (WGS) entry which is preliminary data.</text>
</comment>
<sequence length="193" mass="20861">MAEQPRGRTDRAAERPEWLRGADMTDIPVSSGETVHESYSFACMRCGYGWEQEYDIKHHPGAGGRTVYVYYTDGVPVPSPLTRPMCVNCGSQKVRILQAGSVAKVPPEWPGPEPARGRPRSDGAASDRVVRGPGGTGAPPPGARASAAREAAQETGAHAAGAPESGGREPEEEGHGEHRRHFPHFHLPHLFRR</sequence>
<dbReference type="EMBL" id="BAAATA010000033">
    <property type="protein sequence ID" value="GAA2503205.1"/>
    <property type="molecule type" value="Genomic_DNA"/>
</dbReference>
<keyword evidence="3" id="KW-1185">Reference proteome</keyword>
<protein>
    <submittedName>
        <fullName evidence="2">Uncharacterized protein</fullName>
    </submittedName>
</protein>
<feature type="compositionally biased region" description="Basic residues" evidence="1">
    <location>
        <begin position="177"/>
        <end position="193"/>
    </location>
</feature>
<proteinExistence type="predicted"/>
<organism evidence="2 3">
    <name type="scientific">Streptomyces thermolineatus</name>
    <dbReference type="NCBI Taxonomy" id="44033"/>
    <lineage>
        <taxon>Bacteria</taxon>
        <taxon>Bacillati</taxon>
        <taxon>Actinomycetota</taxon>
        <taxon>Actinomycetes</taxon>
        <taxon>Kitasatosporales</taxon>
        <taxon>Streptomycetaceae</taxon>
        <taxon>Streptomyces</taxon>
    </lineage>
</organism>
<reference evidence="3" key="1">
    <citation type="journal article" date="2019" name="Int. J. Syst. Evol. Microbiol.">
        <title>The Global Catalogue of Microorganisms (GCM) 10K type strain sequencing project: providing services to taxonomists for standard genome sequencing and annotation.</title>
        <authorList>
            <consortium name="The Broad Institute Genomics Platform"/>
            <consortium name="The Broad Institute Genome Sequencing Center for Infectious Disease"/>
            <person name="Wu L."/>
            <person name="Ma J."/>
        </authorList>
    </citation>
    <scope>NUCLEOTIDE SEQUENCE [LARGE SCALE GENOMIC DNA]</scope>
    <source>
        <strain evidence="3">JCM 6307</strain>
    </source>
</reference>
<feature type="region of interest" description="Disordered" evidence="1">
    <location>
        <begin position="1"/>
        <end position="20"/>
    </location>
</feature>
<accession>A0ABP5ZRM5</accession>
<feature type="compositionally biased region" description="Low complexity" evidence="1">
    <location>
        <begin position="143"/>
        <end position="165"/>
    </location>
</feature>
<name>A0ABP5ZRM5_9ACTN</name>
<feature type="region of interest" description="Disordered" evidence="1">
    <location>
        <begin position="101"/>
        <end position="193"/>
    </location>
</feature>
<feature type="compositionally biased region" description="Basic and acidic residues" evidence="1">
    <location>
        <begin position="166"/>
        <end position="176"/>
    </location>
</feature>
<dbReference type="Proteomes" id="UP001501358">
    <property type="component" value="Unassembled WGS sequence"/>
</dbReference>
<gene>
    <name evidence="2" type="ORF">GCM10010406_44710</name>
</gene>
<evidence type="ECO:0000256" key="1">
    <source>
        <dbReference type="SAM" id="MobiDB-lite"/>
    </source>
</evidence>